<evidence type="ECO:0000313" key="17">
    <source>
        <dbReference type="Proteomes" id="UP000469346"/>
    </source>
</evidence>
<dbReference type="FunFam" id="3.80.30.20:FF:000001">
    <property type="entry name" value="tRNA-2-methylthio-N(6)-dimethylallyladenosine synthase 2"/>
    <property type="match status" value="1"/>
</dbReference>
<feature type="binding site" evidence="12">
    <location>
        <position position="165"/>
    </location>
    <ligand>
        <name>[4Fe-4S] cluster</name>
        <dbReference type="ChEBI" id="CHEBI:49883"/>
        <label>2</label>
        <note>4Fe-4S-S-AdoMet</note>
    </ligand>
</feature>
<dbReference type="PROSITE" id="PS01278">
    <property type="entry name" value="MTTASE_RADICAL"/>
    <property type="match status" value="1"/>
</dbReference>
<dbReference type="InterPro" id="IPR006463">
    <property type="entry name" value="MiaB_methiolase"/>
</dbReference>
<comment type="subunit">
    <text evidence="12">Monomer.</text>
</comment>
<dbReference type="SMART" id="SM00729">
    <property type="entry name" value="Elp3"/>
    <property type="match status" value="1"/>
</dbReference>
<keyword evidence="12" id="KW-0819">tRNA processing</keyword>
<feature type="domain" description="TRAM" evidence="13">
    <location>
        <begin position="376"/>
        <end position="439"/>
    </location>
</feature>
<dbReference type="InterPro" id="IPR007197">
    <property type="entry name" value="rSAM"/>
</dbReference>
<feature type="binding site" evidence="12">
    <location>
        <position position="48"/>
    </location>
    <ligand>
        <name>[4Fe-4S] cluster</name>
        <dbReference type="ChEBI" id="CHEBI:49883"/>
        <label>1</label>
    </ligand>
</feature>
<dbReference type="InterPro" id="IPR006638">
    <property type="entry name" value="Elp3/MiaA/NifB-like_rSAM"/>
</dbReference>
<dbReference type="EC" id="2.8.4.3" evidence="8 12"/>
<dbReference type="SFLD" id="SFLDS00029">
    <property type="entry name" value="Radical_SAM"/>
    <property type="match status" value="1"/>
</dbReference>
<feature type="domain" description="Radical SAM core" evidence="15">
    <location>
        <begin position="144"/>
        <end position="373"/>
    </location>
</feature>
<dbReference type="NCBIfam" id="TIGR01574">
    <property type="entry name" value="miaB-methiolase"/>
    <property type="match status" value="1"/>
</dbReference>
<dbReference type="Pfam" id="PF01938">
    <property type="entry name" value="TRAM"/>
    <property type="match status" value="1"/>
</dbReference>
<evidence type="ECO:0000256" key="11">
    <source>
        <dbReference type="ARBA" id="ARBA00081141"/>
    </source>
</evidence>
<name>A0A6N9TRQ8_DISTH</name>
<protein>
    <recommendedName>
        <fullName evidence="9 12">tRNA-2-methylthio-N(6)-dimethylallyladenosine synthase</fullName>
        <ecNumber evidence="8 12">2.8.4.3</ecNumber>
    </recommendedName>
    <alternativeName>
        <fullName evidence="11 12">(Dimethylallyl)adenosine tRNA methylthiotransferase MiaB</fullName>
    </alternativeName>
    <alternativeName>
        <fullName evidence="10 12">tRNA-i(6)A37 methylthiotransferase</fullName>
    </alternativeName>
</protein>
<dbReference type="Gene3D" id="3.80.30.20">
    <property type="entry name" value="tm_1862 like domain"/>
    <property type="match status" value="1"/>
</dbReference>
<evidence type="ECO:0000256" key="7">
    <source>
        <dbReference type="ARBA" id="ARBA00023014"/>
    </source>
</evidence>
<dbReference type="GO" id="GO:0035597">
    <property type="term" value="F:tRNA-2-methylthio-N(6)-dimethylallyladenosine(37) synthase activity"/>
    <property type="evidence" value="ECO:0007669"/>
    <property type="project" value="UniProtKB-EC"/>
</dbReference>
<dbReference type="RefSeq" id="WP_163298274.1">
    <property type="nucleotide sequence ID" value="NZ_JAAGRR010000036.1"/>
</dbReference>
<comment type="function">
    <text evidence="1 12">Catalyzes the methylthiolation of N6-(dimethylallyl)adenosine (i(6)A), leading to the formation of 2-methylthio-N6-(dimethylallyl)adenosine (ms(2)i(6)A) at position 37 in tRNAs that read codons beginning with uridine.</text>
</comment>
<comment type="subcellular location">
    <subcellularLocation>
        <location evidence="12">Cytoplasm</location>
    </subcellularLocation>
</comment>
<dbReference type="Pfam" id="PF00919">
    <property type="entry name" value="UPF0004"/>
    <property type="match status" value="1"/>
</dbReference>
<proteinExistence type="inferred from homology"/>
<evidence type="ECO:0000256" key="8">
    <source>
        <dbReference type="ARBA" id="ARBA00033765"/>
    </source>
</evidence>
<feature type="binding site" evidence="12">
    <location>
        <position position="82"/>
    </location>
    <ligand>
        <name>[4Fe-4S] cluster</name>
        <dbReference type="ChEBI" id="CHEBI:49883"/>
        <label>1</label>
    </ligand>
</feature>
<accession>A0A6N9TRQ8</accession>
<comment type="caution">
    <text evidence="16">The sequence shown here is derived from an EMBL/GenBank/DDBJ whole genome shotgun (WGS) entry which is preliminary data.</text>
</comment>
<dbReference type="Gene3D" id="3.40.50.12160">
    <property type="entry name" value="Methylthiotransferase, N-terminal domain"/>
    <property type="match status" value="1"/>
</dbReference>
<keyword evidence="12" id="KW-0963">Cytoplasm</keyword>
<keyword evidence="4 12" id="KW-0949">S-adenosyl-L-methionine</keyword>
<evidence type="ECO:0000256" key="3">
    <source>
        <dbReference type="ARBA" id="ARBA00022679"/>
    </source>
</evidence>
<dbReference type="PROSITE" id="PS50926">
    <property type="entry name" value="TRAM"/>
    <property type="match status" value="1"/>
</dbReference>
<dbReference type="InterPro" id="IPR005839">
    <property type="entry name" value="Methylthiotransferase"/>
</dbReference>
<evidence type="ECO:0000256" key="2">
    <source>
        <dbReference type="ARBA" id="ARBA00022485"/>
    </source>
</evidence>
<evidence type="ECO:0000256" key="1">
    <source>
        <dbReference type="ARBA" id="ARBA00003234"/>
    </source>
</evidence>
<dbReference type="GO" id="GO:0005829">
    <property type="term" value="C:cytosol"/>
    <property type="evidence" value="ECO:0007669"/>
    <property type="project" value="TreeGrafter"/>
</dbReference>
<keyword evidence="7 12" id="KW-0411">Iron-sulfur</keyword>
<feature type="domain" description="MTTase N-terminal" evidence="14">
    <location>
        <begin position="4"/>
        <end position="119"/>
    </location>
</feature>
<dbReference type="EMBL" id="JAAGRR010000036">
    <property type="protein sequence ID" value="NDY42127.1"/>
    <property type="molecule type" value="Genomic_DNA"/>
</dbReference>
<feature type="binding site" evidence="12">
    <location>
        <position position="13"/>
    </location>
    <ligand>
        <name>[4Fe-4S] cluster</name>
        <dbReference type="ChEBI" id="CHEBI:49883"/>
        <label>1</label>
    </ligand>
</feature>
<dbReference type="PROSITE" id="PS51449">
    <property type="entry name" value="MTTASE_N"/>
    <property type="match status" value="1"/>
</dbReference>
<keyword evidence="17" id="KW-1185">Reference proteome</keyword>
<evidence type="ECO:0000256" key="12">
    <source>
        <dbReference type="HAMAP-Rule" id="MF_01864"/>
    </source>
</evidence>
<dbReference type="GO" id="GO:0046872">
    <property type="term" value="F:metal ion binding"/>
    <property type="evidence" value="ECO:0007669"/>
    <property type="project" value="UniProtKB-KW"/>
</dbReference>
<dbReference type="InterPro" id="IPR023404">
    <property type="entry name" value="rSAM_horseshoe"/>
</dbReference>
<dbReference type="NCBIfam" id="TIGR00089">
    <property type="entry name" value="MiaB/RimO family radical SAM methylthiotransferase"/>
    <property type="match status" value="1"/>
</dbReference>
<dbReference type="PANTHER" id="PTHR43020:SF2">
    <property type="entry name" value="MITOCHONDRIAL TRNA METHYLTHIOTRANSFERASE CDK5RAP1"/>
    <property type="match status" value="1"/>
</dbReference>
<dbReference type="SFLD" id="SFLDG01061">
    <property type="entry name" value="methylthiotransferase"/>
    <property type="match status" value="1"/>
</dbReference>
<dbReference type="InterPro" id="IPR038135">
    <property type="entry name" value="Methylthiotransferase_N_sf"/>
</dbReference>
<sequence length="441" mass="49298">MPTKRVYLATFGCQMNEYDSLKMLQVLGGGWRRTDRPREADLILVNTCSIREKAEHKVYSLVGRFRSLKRRNPRLVIGVAGCVAQQEGERLLRRLPHLDIVFGPQHITELPDLVRRVAAGEGPVCRTSLRADYAIPLVRGPLPGPPAVRAFVTIMQGCDNFCAYCVVPHVRGREVSRPADDVEAEVRDLVARGVREVTLLGQNVNSYGRKGGTATFAELLRRIGAVDGLHRLRFTTSHPRDLTDDIIACFREVPVLCEHLHLPVQSGSDRILRRMNRHYTRAHYLGLVDRLRAAVPDMPLTTDLIVGFPGETVADFEATLDLLTRVRFEQVFAFKYSPRPFTPAADLPDKVPEAEKARRLAEVLALQDEIGRERLRRFEGTLQEVLVEGPSKGDAGELTGRTRGNHVVNFDSAGVRVGEMVPVRIEQALAHSLRGRVRHAA</sequence>
<gene>
    <name evidence="12 16" type="primary">miaB</name>
    <name evidence="16" type="ORF">G3N55_04615</name>
</gene>
<evidence type="ECO:0000256" key="4">
    <source>
        <dbReference type="ARBA" id="ARBA00022691"/>
    </source>
</evidence>
<dbReference type="GO" id="GO:0051539">
    <property type="term" value="F:4 iron, 4 sulfur cluster binding"/>
    <property type="evidence" value="ECO:0007669"/>
    <property type="project" value="UniProtKB-UniRule"/>
</dbReference>
<dbReference type="SUPFAM" id="SSF102114">
    <property type="entry name" value="Radical SAM enzymes"/>
    <property type="match status" value="1"/>
</dbReference>
<dbReference type="SFLD" id="SFLDG01082">
    <property type="entry name" value="B12-binding_domain_containing"/>
    <property type="match status" value="1"/>
</dbReference>
<dbReference type="Pfam" id="PF04055">
    <property type="entry name" value="Radical_SAM"/>
    <property type="match status" value="1"/>
</dbReference>
<evidence type="ECO:0000256" key="5">
    <source>
        <dbReference type="ARBA" id="ARBA00022723"/>
    </source>
</evidence>
<organism evidence="16 17">
    <name type="scientific">Dissulfurirhabdus thermomarina</name>
    <dbReference type="NCBI Taxonomy" id="1765737"/>
    <lineage>
        <taxon>Bacteria</taxon>
        <taxon>Deltaproteobacteria</taxon>
        <taxon>Dissulfurirhabdaceae</taxon>
        <taxon>Dissulfurirhabdus</taxon>
    </lineage>
</organism>
<dbReference type="InterPro" id="IPR058240">
    <property type="entry name" value="rSAM_sf"/>
</dbReference>
<dbReference type="SFLD" id="SFLDF00273">
    <property type="entry name" value="(dimethylallyl)adenosine_tRNA"/>
    <property type="match status" value="1"/>
</dbReference>
<feature type="binding site" evidence="12">
    <location>
        <position position="162"/>
    </location>
    <ligand>
        <name>[4Fe-4S] cluster</name>
        <dbReference type="ChEBI" id="CHEBI:49883"/>
        <label>2</label>
        <note>4Fe-4S-S-AdoMet</note>
    </ligand>
</feature>
<evidence type="ECO:0000259" key="14">
    <source>
        <dbReference type="PROSITE" id="PS51449"/>
    </source>
</evidence>
<keyword evidence="2 12" id="KW-0004">4Fe-4S</keyword>
<dbReference type="CDD" id="cd01335">
    <property type="entry name" value="Radical_SAM"/>
    <property type="match status" value="1"/>
</dbReference>
<comment type="similarity">
    <text evidence="12">Belongs to the methylthiotransferase family. MiaB subfamily.</text>
</comment>
<evidence type="ECO:0000259" key="13">
    <source>
        <dbReference type="PROSITE" id="PS50926"/>
    </source>
</evidence>
<reference evidence="16 17" key="1">
    <citation type="submission" date="2020-02" db="EMBL/GenBank/DDBJ databases">
        <title>Comparative genomics of sulfur disproportionating microorganisms.</title>
        <authorList>
            <person name="Ward L.M."/>
            <person name="Bertran E."/>
            <person name="Johnston D.T."/>
        </authorList>
    </citation>
    <scope>NUCLEOTIDE SEQUENCE [LARGE SCALE GENOMIC DNA]</scope>
    <source>
        <strain evidence="16 17">DSM 100025</strain>
    </source>
</reference>
<dbReference type="PANTHER" id="PTHR43020">
    <property type="entry name" value="CDK5 REGULATORY SUBUNIT-ASSOCIATED PROTEIN 1"/>
    <property type="match status" value="1"/>
</dbReference>
<evidence type="ECO:0000256" key="10">
    <source>
        <dbReference type="ARBA" id="ARBA00080698"/>
    </source>
</evidence>
<keyword evidence="6 12" id="KW-0408">Iron</keyword>
<feature type="binding site" evidence="12">
    <location>
        <position position="158"/>
    </location>
    <ligand>
        <name>[4Fe-4S] cluster</name>
        <dbReference type="ChEBI" id="CHEBI:49883"/>
        <label>2</label>
        <note>4Fe-4S-S-AdoMet</note>
    </ligand>
</feature>
<evidence type="ECO:0000256" key="9">
    <source>
        <dbReference type="ARBA" id="ARBA00068570"/>
    </source>
</evidence>
<evidence type="ECO:0000256" key="6">
    <source>
        <dbReference type="ARBA" id="ARBA00023004"/>
    </source>
</evidence>
<dbReference type="FunFam" id="3.40.50.12160:FF:000003">
    <property type="entry name" value="CDK5 regulatory subunit-associated protein 1"/>
    <property type="match status" value="1"/>
</dbReference>
<evidence type="ECO:0000313" key="16">
    <source>
        <dbReference type="EMBL" id="NDY42127.1"/>
    </source>
</evidence>
<evidence type="ECO:0000259" key="15">
    <source>
        <dbReference type="PROSITE" id="PS51918"/>
    </source>
</evidence>
<comment type="catalytic activity">
    <reaction evidence="12">
        <text>N(6)-dimethylallyladenosine(37) in tRNA + (sulfur carrier)-SH + AH2 + 2 S-adenosyl-L-methionine = 2-methylsulfanyl-N(6)-dimethylallyladenosine(37) in tRNA + (sulfur carrier)-H + 5'-deoxyadenosine + L-methionine + A + S-adenosyl-L-homocysteine + 2 H(+)</text>
        <dbReference type="Rhea" id="RHEA:37067"/>
        <dbReference type="Rhea" id="RHEA-COMP:10375"/>
        <dbReference type="Rhea" id="RHEA-COMP:10376"/>
        <dbReference type="Rhea" id="RHEA-COMP:14737"/>
        <dbReference type="Rhea" id="RHEA-COMP:14739"/>
        <dbReference type="ChEBI" id="CHEBI:13193"/>
        <dbReference type="ChEBI" id="CHEBI:15378"/>
        <dbReference type="ChEBI" id="CHEBI:17319"/>
        <dbReference type="ChEBI" id="CHEBI:17499"/>
        <dbReference type="ChEBI" id="CHEBI:29917"/>
        <dbReference type="ChEBI" id="CHEBI:57844"/>
        <dbReference type="ChEBI" id="CHEBI:57856"/>
        <dbReference type="ChEBI" id="CHEBI:59789"/>
        <dbReference type="ChEBI" id="CHEBI:64428"/>
        <dbReference type="ChEBI" id="CHEBI:74415"/>
        <dbReference type="ChEBI" id="CHEBI:74417"/>
        <dbReference type="EC" id="2.8.4.3"/>
    </reaction>
</comment>
<keyword evidence="5 12" id="KW-0479">Metal-binding</keyword>
<dbReference type="InterPro" id="IPR013848">
    <property type="entry name" value="Methylthiotransferase_N"/>
</dbReference>
<dbReference type="Proteomes" id="UP000469346">
    <property type="component" value="Unassembled WGS sequence"/>
</dbReference>
<dbReference type="InterPro" id="IPR020612">
    <property type="entry name" value="Methylthiotransferase_CS"/>
</dbReference>
<comment type="cofactor">
    <cofactor evidence="12">
        <name>[4Fe-4S] cluster</name>
        <dbReference type="ChEBI" id="CHEBI:49883"/>
    </cofactor>
    <text evidence="12">Binds 2 [4Fe-4S] clusters. One cluster is coordinated with 3 cysteines and an exchangeable S-adenosyl-L-methionine.</text>
</comment>
<keyword evidence="3 12" id="KW-0808">Transferase</keyword>
<dbReference type="InterPro" id="IPR002792">
    <property type="entry name" value="TRAM_dom"/>
</dbReference>
<dbReference type="PROSITE" id="PS51918">
    <property type="entry name" value="RADICAL_SAM"/>
    <property type="match status" value="1"/>
</dbReference>
<dbReference type="HAMAP" id="MF_01864">
    <property type="entry name" value="tRNA_metthiotr_MiaB"/>
    <property type="match status" value="1"/>
</dbReference>
<dbReference type="AlphaFoldDB" id="A0A6N9TRQ8"/>